<evidence type="ECO:0000259" key="2">
    <source>
        <dbReference type="Pfam" id="PF01575"/>
    </source>
</evidence>
<dbReference type="Pfam" id="PF01575">
    <property type="entry name" value="MaoC_dehydratas"/>
    <property type="match status" value="1"/>
</dbReference>
<dbReference type="InterPro" id="IPR002539">
    <property type="entry name" value="MaoC-like_dom"/>
</dbReference>
<keyword evidence="4" id="KW-1185">Reference proteome</keyword>
<dbReference type="FunFam" id="3.10.129.10:FF:000042">
    <property type="entry name" value="MaoC domain protein dehydratase"/>
    <property type="match status" value="1"/>
</dbReference>
<dbReference type="Proteomes" id="UP000682134">
    <property type="component" value="Unassembled WGS sequence"/>
</dbReference>
<dbReference type="GO" id="GO:0006633">
    <property type="term" value="P:fatty acid biosynthetic process"/>
    <property type="evidence" value="ECO:0007669"/>
    <property type="project" value="TreeGrafter"/>
</dbReference>
<keyword evidence="1" id="KW-0456">Lyase</keyword>
<evidence type="ECO:0000313" key="4">
    <source>
        <dbReference type="Proteomes" id="UP000682134"/>
    </source>
</evidence>
<dbReference type="Gene3D" id="3.10.129.10">
    <property type="entry name" value="Hotdog Thioesterase"/>
    <property type="match status" value="1"/>
</dbReference>
<dbReference type="InterPro" id="IPR050965">
    <property type="entry name" value="UPF0336/Enoyl-CoA_hydratase"/>
</dbReference>
<dbReference type="PANTHER" id="PTHR43437:SF3">
    <property type="entry name" value="HYDROXYACYL-THIOESTER DEHYDRATASE TYPE 2, MITOCHONDRIAL"/>
    <property type="match status" value="1"/>
</dbReference>
<accession>A0A940NPQ4</accession>
<sequence>MDIFKAAAQVVDVRFDELSIGDEATLTKEITSKDIEDFARISTDVNPVHLLDDFANKSIFQERIAHGMLICSYISAVLGSKLPGKNTIYLSQETSFKAPVKIGDIITVKVIVLSKREDKKIVTLSTNVYNQQNLLVVEGKAVIKKLT</sequence>
<proteinExistence type="predicted"/>
<name>A0A940NPQ4_9BACI</name>
<evidence type="ECO:0000256" key="1">
    <source>
        <dbReference type="ARBA" id="ARBA00023239"/>
    </source>
</evidence>
<reference evidence="3" key="1">
    <citation type="submission" date="2021-04" db="EMBL/GenBank/DDBJ databases">
        <title>Genome seq and assembly of Bacillus sp.</title>
        <authorList>
            <person name="Chhetri G."/>
        </authorList>
    </citation>
    <scope>NUCLEOTIDE SEQUENCE</scope>
    <source>
        <strain evidence="3">RG28</strain>
    </source>
</reference>
<dbReference type="AlphaFoldDB" id="A0A940NPQ4"/>
<feature type="domain" description="MaoC-like" evidence="2">
    <location>
        <begin position="26"/>
        <end position="126"/>
    </location>
</feature>
<gene>
    <name evidence="3" type="ORF">J5Y03_05655</name>
</gene>
<dbReference type="CDD" id="cd03449">
    <property type="entry name" value="R_hydratase"/>
    <property type="match status" value="1"/>
</dbReference>
<dbReference type="GO" id="GO:0019171">
    <property type="term" value="F:(3R)-hydroxyacyl-[acyl-carrier-protein] dehydratase activity"/>
    <property type="evidence" value="ECO:0007669"/>
    <property type="project" value="TreeGrafter"/>
</dbReference>
<dbReference type="PANTHER" id="PTHR43437">
    <property type="entry name" value="HYDROXYACYL-THIOESTER DEHYDRATASE TYPE 2, MITOCHONDRIAL-RELATED"/>
    <property type="match status" value="1"/>
</dbReference>
<comment type="caution">
    <text evidence="3">The sequence shown here is derived from an EMBL/GenBank/DDBJ whole genome shotgun (WGS) entry which is preliminary data.</text>
</comment>
<dbReference type="RefSeq" id="WP_209403436.1">
    <property type="nucleotide sequence ID" value="NZ_JAGIYQ010000003.1"/>
</dbReference>
<dbReference type="SUPFAM" id="SSF54637">
    <property type="entry name" value="Thioesterase/thiol ester dehydrase-isomerase"/>
    <property type="match status" value="1"/>
</dbReference>
<protein>
    <submittedName>
        <fullName evidence="3">MaoC family dehydratase</fullName>
    </submittedName>
</protein>
<organism evidence="3 4">
    <name type="scientific">Gottfriedia endophytica</name>
    <dbReference type="NCBI Taxonomy" id="2820819"/>
    <lineage>
        <taxon>Bacteria</taxon>
        <taxon>Bacillati</taxon>
        <taxon>Bacillota</taxon>
        <taxon>Bacilli</taxon>
        <taxon>Bacillales</taxon>
        <taxon>Bacillaceae</taxon>
        <taxon>Gottfriedia</taxon>
    </lineage>
</organism>
<dbReference type="InterPro" id="IPR029069">
    <property type="entry name" value="HotDog_dom_sf"/>
</dbReference>
<dbReference type="EMBL" id="JAGIYQ010000003">
    <property type="protein sequence ID" value="MBP0724672.1"/>
    <property type="molecule type" value="Genomic_DNA"/>
</dbReference>
<evidence type="ECO:0000313" key="3">
    <source>
        <dbReference type="EMBL" id="MBP0724672.1"/>
    </source>
</evidence>